<feature type="transmembrane region" description="Helical" evidence="1">
    <location>
        <begin position="63"/>
        <end position="91"/>
    </location>
</feature>
<evidence type="ECO:0000256" key="1">
    <source>
        <dbReference type="SAM" id="Phobius"/>
    </source>
</evidence>
<gene>
    <name evidence="2" type="ORF">BK674_20030</name>
</gene>
<accession>A0A423NN63</accession>
<reference evidence="2 3" key="1">
    <citation type="submission" date="2016-10" db="EMBL/GenBank/DDBJ databases">
        <title>Comparative genome analysis of multiple Pseudomonas spp. focuses on biocontrol and plant growth promoting traits.</title>
        <authorList>
            <person name="Tao X.-Y."/>
            <person name="Taylor C.G."/>
        </authorList>
    </citation>
    <scope>NUCLEOTIDE SEQUENCE [LARGE SCALE GENOMIC DNA]</scope>
    <source>
        <strain evidence="2 3">36B3</strain>
    </source>
</reference>
<dbReference type="EMBL" id="MOCA01000006">
    <property type="protein sequence ID" value="RON99714.1"/>
    <property type="molecule type" value="Genomic_DNA"/>
</dbReference>
<dbReference type="RefSeq" id="WP_123419641.1">
    <property type="nucleotide sequence ID" value="NZ_MOCA01000006.1"/>
</dbReference>
<evidence type="ECO:0000313" key="3">
    <source>
        <dbReference type="Proteomes" id="UP000284207"/>
    </source>
</evidence>
<dbReference type="AlphaFoldDB" id="A0A423NN63"/>
<protein>
    <submittedName>
        <fullName evidence="2">Uncharacterized protein</fullName>
    </submittedName>
</protein>
<sequence length="154" mass="17303">MYNKENFKLEKYKYVLARKQSLNEATFKITAIYQVAIAALGLAQYNVIAMLKANSITLEVASLSSLCLIVMLAILTVLIVALLIGGILAWLKYRNDESEIERDVFGQSRAPVKLASSLTWYETYIILTVLLVFSVCLWAYFERLTPLLSLLAGN</sequence>
<evidence type="ECO:0000313" key="2">
    <source>
        <dbReference type="EMBL" id="RON99714.1"/>
    </source>
</evidence>
<organism evidence="2 3">
    <name type="scientific">Pseudomonas moraviensis</name>
    <dbReference type="NCBI Taxonomy" id="321662"/>
    <lineage>
        <taxon>Bacteria</taxon>
        <taxon>Pseudomonadati</taxon>
        <taxon>Pseudomonadota</taxon>
        <taxon>Gammaproteobacteria</taxon>
        <taxon>Pseudomonadales</taxon>
        <taxon>Pseudomonadaceae</taxon>
        <taxon>Pseudomonas</taxon>
    </lineage>
</organism>
<name>A0A423NN63_9PSED</name>
<proteinExistence type="predicted"/>
<comment type="caution">
    <text evidence="2">The sequence shown here is derived from an EMBL/GenBank/DDBJ whole genome shotgun (WGS) entry which is preliminary data.</text>
</comment>
<keyword evidence="1" id="KW-0812">Transmembrane</keyword>
<dbReference type="Proteomes" id="UP000284207">
    <property type="component" value="Unassembled WGS sequence"/>
</dbReference>
<feature type="transmembrane region" description="Helical" evidence="1">
    <location>
        <begin position="123"/>
        <end position="141"/>
    </location>
</feature>
<keyword evidence="1" id="KW-0472">Membrane</keyword>
<keyword evidence="1" id="KW-1133">Transmembrane helix</keyword>
<feature type="transmembrane region" description="Helical" evidence="1">
    <location>
        <begin position="31"/>
        <end position="51"/>
    </location>
</feature>